<sequence>MQDTGDTLLIVTFAIAAVLNAVLFVQFVLYWNEDKRKKVH</sequence>
<name>A0A0N4WQL5_HAEPC</name>
<proteinExistence type="predicted"/>
<evidence type="ECO:0000313" key="4">
    <source>
        <dbReference type="WBParaSite" id="HPLM_0001372801-mRNA-1"/>
    </source>
</evidence>
<keyword evidence="1" id="KW-1133">Transmembrane helix</keyword>
<keyword evidence="1" id="KW-0472">Membrane</keyword>
<evidence type="ECO:0000313" key="2">
    <source>
        <dbReference type="EMBL" id="VDO50386.1"/>
    </source>
</evidence>
<organism evidence="4">
    <name type="scientific">Haemonchus placei</name>
    <name type="common">Barber's pole worm</name>
    <dbReference type="NCBI Taxonomy" id="6290"/>
    <lineage>
        <taxon>Eukaryota</taxon>
        <taxon>Metazoa</taxon>
        <taxon>Ecdysozoa</taxon>
        <taxon>Nematoda</taxon>
        <taxon>Chromadorea</taxon>
        <taxon>Rhabditida</taxon>
        <taxon>Rhabditina</taxon>
        <taxon>Rhabditomorpha</taxon>
        <taxon>Strongyloidea</taxon>
        <taxon>Trichostrongylidae</taxon>
        <taxon>Haemonchus</taxon>
    </lineage>
</organism>
<dbReference type="EMBL" id="UZAF01018321">
    <property type="protein sequence ID" value="VDO50386.1"/>
    <property type="molecule type" value="Genomic_DNA"/>
</dbReference>
<dbReference type="Proteomes" id="UP000268014">
    <property type="component" value="Unassembled WGS sequence"/>
</dbReference>
<reference evidence="4" key="1">
    <citation type="submission" date="2017-02" db="UniProtKB">
        <authorList>
            <consortium name="WormBaseParasite"/>
        </authorList>
    </citation>
    <scope>IDENTIFICATION</scope>
</reference>
<dbReference type="OrthoDB" id="271506at2759"/>
<accession>A0A0N4WQL5</accession>
<keyword evidence="1" id="KW-0812">Transmembrane</keyword>
<feature type="transmembrane region" description="Helical" evidence="1">
    <location>
        <begin position="6"/>
        <end position="31"/>
    </location>
</feature>
<keyword evidence="3" id="KW-1185">Reference proteome</keyword>
<evidence type="ECO:0000313" key="3">
    <source>
        <dbReference type="Proteomes" id="UP000268014"/>
    </source>
</evidence>
<evidence type="ECO:0000256" key="1">
    <source>
        <dbReference type="SAM" id="Phobius"/>
    </source>
</evidence>
<dbReference type="WBParaSite" id="HPLM_0001372801-mRNA-1">
    <property type="protein sequence ID" value="HPLM_0001372801-mRNA-1"/>
    <property type="gene ID" value="HPLM_0001372801"/>
</dbReference>
<protein>
    <submittedName>
        <fullName evidence="4">Type I toxin-antitoxin system toxin TisB</fullName>
    </submittedName>
</protein>
<dbReference type="AlphaFoldDB" id="A0A0N4WQL5"/>
<gene>
    <name evidence="2" type="ORF">HPLM_LOCUS13720</name>
</gene>
<reference evidence="2 3" key="2">
    <citation type="submission" date="2018-11" db="EMBL/GenBank/DDBJ databases">
        <authorList>
            <consortium name="Pathogen Informatics"/>
        </authorList>
    </citation>
    <scope>NUCLEOTIDE SEQUENCE [LARGE SCALE GENOMIC DNA]</scope>
    <source>
        <strain evidence="2 3">MHpl1</strain>
    </source>
</reference>